<evidence type="ECO:0000259" key="6">
    <source>
        <dbReference type="PROSITE" id="PS50043"/>
    </source>
</evidence>
<dbReference type="SUPFAM" id="SSF46894">
    <property type="entry name" value="C-terminal effector domain of the bipartite response regulators"/>
    <property type="match status" value="1"/>
</dbReference>
<dbReference type="InterPro" id="IPR016032">
    <property type="entry name" value="Sig_transdc_resp-reg_C-effctor"/>
</dbReference>
<feature type="domain" description="HTH luxR-type" evidence="6">
    <location>
        <begin position="148"/>
        <end position="213"/>
    </location>
</feature>
<feature type="domain" description="Response regulatory" evidence="7">
    <location>
        <begin position="7"/>
        <end position="123"/>
    </location>
</feature>
<organism evidence="8 9">
    <name type="scientific">Gordonia defluvii</name>
    <dbReference type="NCBI Taxonomy" id="283718"/>
    <lineage>
        <taxon>Bacteria</taxon>
        <taxon>Bacillati</taxon>
        <taxon>Actinomycetota</taxon>
        <taxon>Actinomycetes</taxon>
        <taxon>Mycobacteriales</taxon>
        <taxon>Gordoniaceae</taxon>
        <taxon>Gordonia</taxon>
    </lineage>
</organism>
<dbReference type="SMART" id="SM00421">
    <property type="entry name" value="HTH_LUXR"/>
    <property type="match status" value="1"/>
</dbReference>
<dbReference type="Gene3D" id="3.40.50.2300">
    <property type="match status" value="1"/>
</dbReference>
<dbReference type="Proteomes" id="UP001501035">
    <property type="component" value="Unassembled WGS sequence"/>
</dbReference>
<dbReference type="CDD" id="cd06170">
    <property type="entry name" value="LuxR_C_like"/>
    <property type="match status" value="1"/>
</dbReference>
<evidence type="ECO:0000256" key="2">
    <source>
        <dbReference type="ARBA" id="ARBA00023015"/>
    </source>
</evidence>
<dbReference type="InterPro" id="IPR039420">
    <property type="entry name" value="WalR-like"/>
</dbReference>
<feature type="modified residue" description="4-aspartylphosphate" evidence="5">
    <location>
        <position position="58"/>
    </location>
</feature>
<accession>A0ABP6LEQ5</accession>
<proteinExistence type="predicted"/>
<evidence type="ECO:0000313" key="8">
    <source>
        <dbReference type="EMBL" id="GAA3041313.1"/>
    </source>
</evidence>
<keyword evidence="9" id="KW-1185">Reference proteome</keyword>
<dbReference type="EMBL" id="BAAAVS010000026">
    <property type="protein sequence ID" value="GAA3041313.1"/>
    <property type="molecule type" value="Genomic_DNA"/>
</dbReference>
<sequence>MSTTPVRVFIVDDHELVRRGLRDLLGTADDITVIGEAASVSEALVGITNDPPDVAVLDVRLPDGSGVELCREIRSQCPDTNCLMLTSYADDDALLAAVMAGASGFVLKQILGQNLVSAVRTVAGGGNLLDQRSTAALMDRLRGRSTTADDPFSKLTDREREIVDLIGEGLTNRIIAKRMHLAEKTIKNNVTRILAKLDLSSRTQVAVLATKTSQRDS</sequence>
<dbReference type="SMART" id="SM00448">
    <property type="entry name" value="REC"/>
    <property type="match status" value="1"/>
</dbReference>
<evidence type="ECO:0000256" key="1">
    <source>
        <dbReference type="ARBA" id="ARBA00022553"/>
    </source>
</evidence>
<protein>
    <submittedName>
        <fullName evidence="8">Response regulator transcription factor</fullName>
    </submittedName>
</protein>
<dbReference type="InterPro" id="IPR001789">
    <property type="entry name" value="Sig_transdc_resp-reg_receiver"/>
</dbReference>
<dbReference type="PRINTS" id="PR00038">
    <property type="entry name" value="HTHLUXR"/>
</dbReference>
<dbReference type="PANTHER" id="PTHR43214">
    <property type="entry name" value="TWO-COMPONENT RESPONSE REGULATOR"/>
    <property type="match status" value="1"/>
</dbReference>
<dbReference type="InterPro" id="IPR058245">
    <property type="entry name" value="NreC/VraR/RcsB-like_REC"/>
</dbReference>
<dbReference type="Pfam" id="PF00196">
    <property type="entry name" value="GerE"/>
    <property type="match status" value="1"/>
</dbReference>
<dbReference type="PANTHER" id="PTHR43214:SF24">
    <property type="entry name" value="TRANSCRIPTIONAL REGULATORY PROTEIN NARL-RELATED"/>
    <property type="match status" value="1"/>
</dbReference>
<dbReference type="Pfam" id="PF00072">
    <property type="entry name" value="Response_reg"/>
    <property type="match status" value="1"/>
</dbReference>
<dbReference type="InterPro" id="IPR011006">
    <property type="entry name" value="CheY-like_superfamily"/>
</dbReference>
<keyword evidence="4" id="KW-0804">Transcription</keyword>
<keyword evidence="2" id="KW-0805">Transcription regulation</keyword>
<name>A0ABP6LEQ5_9ACTN</name>
<reference evidence="9" key="1">
    <citation type="journal article" date="2019" name="Int. J. Syst. Evol. Microbiol.">
        <title>The Global Catalogue of Microorganisms (GCM) 10K type strain sequencing project: providing services to taxonomists for standard genome sequencing and annotation.</title>
        <authorList>
            <consortium name="The Broad Institute Genomics Platform"/>
            <consortium name="The Broad Institute Genome Sequencing Center for Infectious Disease"/>
            <person name="Wu L."/>
            <person name="Ma J."/>
        </authorList>
    </citation>
    <scope>NUCLEOTIDE SEQUENCE [LARGE SCALE GENOMIC DNA]</scope>
    <source>
        <strain evidence="9">JCM 14234</strain>
    </source>
</reference>
<gene>
    <name evidence="8" type="ORF">GCM10010528_22050</name>
</gene>
<evidence type="ECO:0000259" key="7">
    <source>
        <dbReference type="PROSITE" id="PS50110"/>
    </source>
</evidence>
<dbReference type="PROSITE" id="PS50110">
    <property type="entry name" value="RESPONSE_REGULATORY"/>
    <property type="match status" value="1"/>
</dbReference>
<dbReference type="CDD" id="cd17535">
    <property type="entry name" value="REC_NarL-like"/>
    <property type="match status" value="1"/>
</dbReference>
<dbReference type="PROSITE" id="PS50043">
    <property type="entry name" value="HTH_LUXR_2"/>
    <property type="match status" value="1"/>
</dbReference>
<keyword evidence="1 5" id="KW-0597">Phosphoprotein</keyword>
<evidence type="ECO:0000256" key="4">
    <source>
        <dbReference type="ARBA" id="ARBA00023163"/>
    </source>
</evidence>
<dbReference type="InterPro" id="IPR000792">
    <property type="entry name" value="Tscrpt_reg_LuxR_C"/>
</dbReference>
<evidence type="ECO:0000256" key="3">
    <source>
        <dbReference type="ARBA" id="ARBA00023125"/>
    </source>
</evidence>
<keyword evidence="3" id="KW-0238">DNA-binding</keyword>
<comment type="caution">
    <text evidence="8">The sequence shown here is derived from an EMBL/GenBank/DDBJ whole genome shotgun (WGS) entry which is preliminary data.</text>
</comment>
<dbReference type="RefSeq" id="WP_290707253.1">
    <property type="nucleotide sequence ID" value="NZ_BAAAVS010000026.1"/>
</dbReference>
<evidence type="ECO:0000256" key="5">
    <source>
        <dbReference type="PROSITE-ProRule" id="PRU00169"/>
    </source>
</evidence>
<evidence type="ECO:0000313" key="9">
    <source>
        <dbReference type="Proteomes" id="UP001501035"/>
    </source>
</evidence>
<dbReference type="SUPFAM" id="SSF52172">
    <property type="entry name" value="CheY-like"/>
    <property type="match status" value="1"/>
</dbReference>
<dbReference type="PROSITE" id="PS00622">
    <property type="entry name" value="HTH_LUXR_1"/>
    <property type="match status" value="1"/>
</dbReference>